<feature type="region of interest" description="Disordered" evidence="1">
    <location>
        <begin position="119"/>
        <end position="142"/>
    </location>
</feature>
<dbReference type="GeneID" id="34553470"/>
<dbReference type="Proteomes" id="UP000176998">
    <property type="component" value="Unassembled WGS sequence"/>
</dbReference>
<feature type="region of interest" description="Disordered" evidence="1">
    <location>
        <begin position="236"/>
        <end position="273"/>
    </location>
</feature>
<proteinExistence type="predicted"/>
<dbReference type="EMBL" id="MJBS01000002">
    <property type="protein sequence ID" value="OHF04450.1"/>
    <property type="molecule type" value="Genomic_DNA"/>
</dbReference>
<sequence>MDGFTTKGGNRSPLHQKLAFLALTNTIDQWNSEYPRLASQLLDDKDQHLLSECYAAHLMPTAPSLWWNGNNASIATCLILPEAYPSLNHGSWKGSKIKASDILRTWREDAARLYPFSEIDDDDHENTSIEDMAQDPGQESENVISFSRSLEQCRVNDQNDFDEYNRDVTYIAESPASNKKRKADSSLSQVATPKRAKQNRSIYDDESSDDEILVRRQRPHARANVRPRRPAALIITPPHVGESTPTILIDSDSDDEEPVAPGRRQGRGERKESIEPVMVNPSRLSLTPICTVTAIEPVEALQEKHSCIATLDSRLCRQIP</sequence>
<reference evidence="2 3" key="1">
    <citation type="submission" date="2016-09" db="EMBL/GenBank/DDBJ databases">
        <authorList>
            <person name="Capua I."/>
            <person name="De Benedictis P."/>
            <person name="Joannis T."/>
            <person name="Lombin L.H."/>
            <person name="Cattoli G."/>
        </authorList>
    </citation>
    <scope>NUCLEOTIDE SEQUENCE [LARGE SCALE GENOMIC DNA]</scope>
    <source>
        <strain evidence="2 3">IMI 309357</strain>
    </source>
</reference>
<evidence type="ECO:0000313" key="2">
    <source>
        <dbReference type="EMBL" id="OHF04450.1"/>
    </source>
</evidence>
<comment type="caution">
    <text evidence="2">The sequence shown here is derived from an EMBL/GenBank/DDBJ whole genome shotgun (WGS) entry which is preliminary data.</text>
</comment>
<dbReference type="OrthoDB" id="4849338at2759"/>
<dbReference type="RefSeq" id="XP_022481585.1">
    <property type="nucleotide sequence ID" value="XM_022611960.1"/>
</dbReference>
<feature type="region of interest" description="Disordered" evidence="1">
    <location>
        <begin position="173"/>
        <end position="211"/>
    </location>
</feature>
<evidence type="ECO:0000256" key="1">
    <source>
        <dbReference type="SAM" id="MobiDB-lite"/>
    </source>
</evidence>
<accession>A0A1G4BSS3</accession>
<protein>
    <submittedName>
        <fullName evidence="2">Uncharacterized protein</fullName>
    </submittedName>
</protein>
<name>A0A1G4BSS3_9PEZI</name>
<gene>
    <name evidence="2" type="ORF">CORC01_00302</name>
</gene>
<evidence type="ECO:0000313" key="3">
    <source>
        <dbReference type="Proteomes" id="UP000176998"/>
    </source>
</evidence>
<dbReference type="AlphaFoldDB" id="A0A1G4BSS3"/>
<keyword evidence="3" id="KW-1185">Reference proteome</keyword>
<organism evidence="2 3">
    <name type="scientific">Colletotrichum orchidophilum</name>
    <dbReference type="NCBI Taxonomy" id="1209926"/>
    <lineage>
        <taxon>Eukaryota</taxon>
        <taxon>Fungi</taxon>
        <taxon>Dikarya</taxon>
        <taxon>Ascomycota</taxon>
        <taxon>Pezizomycotina</taxon>
        <taxon>Sordariomycetes</taxon>
        <taxon>Hypocreomycetidae</taxon>
        <taxon>Glomerellales</taxon>
        <taxon>Glomerellaceae</taxon>
        <taxon>Colletotrichum</taxon>
    </lineage>
</organism>